<dbReference type="InterPro" id="IPR000182">
    <property type="entry name" value="GNAT_dom"/>
</dbReference>
<protein>
    <submittedName>
        <fullName evidence="2">GNAT family N-acetyltransferase</fullName>
    </submittedName>
</protein>
<accession>A0ABY4TC64</accession>
<name>A0ABY4TC64_9ACTN</name>
<dbReference type="Proteomes" id="UP001056383">
    <property type="component" value="Chromosome"/>
</dbReference>
<dbReference type="EMBL" id="CP095474">
    <property type="protein sequence ID" value="URN16297.1"/>
    <property type="molecule type" value="Genomic_DNA"/>
</dbReference>
<feature type="domain" description="N-acetyltransferase" evidence="1">
    <location>
        <begin position="2"/>
        <end position="162"/>
    </location>
</feature>
<organism evidence="2 3">
    <name type="scientific">Streptomyces sudanensis</name>
    <dbReference type="NCBI Taxonomy" id="436397"/>
    <lineage>
        <taxon>Bacteria</taxon>
        <taxon>Bacillati</taxon>
        <taxon>Actinomycetota</taxon>
        <taxon>Actinomycetes</taxon>
        <taxon>Kitasatosporales</taxon>
        <taxon>Streptomycetaceae</taxon>
        <taxon>Streptomyces</taxon>
    </lineage>
</organism>
<reference evidence="2" key="1">
    <citation type="submission" date="2022-04" db="EMBL/GenBank/DDBJ databases">
        <title>Systematic whole-genome sequencing reveals an unexpected diversity among actinomycetoma pathogens and provides insights into their antibacterial susceptibilities.</title>
        <authorList>
            <person name="Watson A.K."/>
            <person name="Kepplinger B."/>
            <person name="Bakhiet S.M."/>
            <person name="Mhmoud N.A."/>
            <person name="Chapman J."/>
            <person name="Allenby N."/>
            <person name="Mickiewicz K."/>
            <person name="Goodfellow M."/>
            <person name="Fahal A.H."/>
            <person name="Errington J."/>
        </authorList>
    </citation>
    <scope>NUCLEOTIDE SEQUENCE</scope>
    <source>
        <strain evidence="2">SD 504</strain>
    </source>
</reference>
<gene>
    <name evidence="2" type="ORF">MW084_10420</name>
</gene>
<dbReference type="Pfam" id="PF13302">
    <property type="entry name" value="Acetyltransf_3"/>
    <property type="match status" value="1"/>
</dbReference>
<dbReference type="PROSITE" id="PS51186">
    <property type="entry name" value="GNAT"/>
    <property type="match status" value="1"/>
</dbReference>
<dbReference type="PANTHER" id="PTHR43792">
    <property type="entry name" value="GNAT FAMILY, PUTATIVE (AFU_ORTHOLOGUE AFUA_3G00765)-RELATED-RELATED"/>
    <property type="match status" value="1"/>
</dbReference>
<proteinExistence type="predicted"/>
<dbReference type="InterPro" id="IPR016181">
    <property type="entry name" value="Acyl_CoA_acyltransferase"/>
</dbReference>
<evidence type="ECO:0000313" key="2">
    <source>
        <dbReference type="EMBL" id="URN16297.1"/>
    </source>
</evidence>
<evidence type="ECO:0000259" key="1">
    <source>
        <dbReference type="PROSITE" id="PS51186"/>
    </source>
</evidence>
<evidence type="ECO:0000313" key="3">
    <source>
        <dbReference type="Proteomes" id="UP001056383"/>
    </source>
</evidence>
<dbReference type="SUPFAM" id="SSF55729">
    <property type="entry name" value="Acyl-CoA N-acyltransferases (Nat)"/>
    <property type="match status" value="1"/>
</dbReference>
<keyword evidence="3" id="KW-1185">Reference proteome</keyword>
<dbReference type="InterPro" id="IPR051531">
    <property type="entry name" value="N-acetyltransferase"/>
</dbReference>
<dbReference type="RefSeq" id="WP_078571560.1">
    <property type="nucleotide sequence ID" value="NZ_CP095474.1"/>
</dbReference>
<sequence length="162" mass="17674">MLTVERLRADHAPALLDFERENRAYFARSVSDRGEAYFAEFADRHRALLAEQEAGLLHLHVVLDGDGALVGRVNLVCDGPGAPELGYRIARRAAGRGVATAAVAEVCRLAGAVYGLTELQAFTTADNHASRTVLERNAFTHVGEATLPRTDRPGLRYHRTLP</sequence>
<dbReference type="Gene3D" id="3.40.630.30">
    <property type="match status" value="1"/>
</dbReference>